<dbReference type="EMBL" id="SGWQ01000002">
    <property type="protein sequence ID" value="RZS43330.1"/>
    <property type="molecule type" value="Genomic_DNA"/>
</dbReference>
<accession>A0A4Q7L3L1</accession>
<feature type="transmembrane region" description="Helical" evidence="1">
    <location>
        <begin position="32"/>
        <end position="52"/>
    </location>
</feature>
<reference evidence="2 3" key="1">
    <citation type="submission" date="2019-02" db="EMBL/GenBank/DDBJ databases">
        <title>Genomic Encyclopedia of Type Strains, Phase IV (KMG-IV): sequencing the most valuable type-strain genomes for metagenomic binning, comparative biology and taxonomic classification.</title>
        <authorList>
            <person name="Goeker M."/>
        </authorList>
    </citation>
    <scope>NUCLEOTIDE SEQUENCE [LARGE SCALE GENOMIC DNA]</scope>
    <source>
        <strain evidence="2 3">DSM 101727</strain>
    </source>
</reference>
<organism evidence="2 3">
    <name type="scientific">Herbihabitans rhizosphaerae</name>
    <dbReference type="NCBI Taxonomy" id="1872711"/>
    <lineage>
        <taxon>Bacteria</taxon>
        <taxon>Bacillati</taxon>
        <taxon>Actinomycetota</taxon>
        <taxon>Actinomycetes</taxon>
        <taxon>Pseudonocardiales</taxon>
        <taxon>Pseudonocardiaceae</taxon>
        <taxon>Herbihabitans</taxon>
    </lineage>
</organism>
<feature type="transmembrane region" description="Helical" evidence="1">
    <location>
        <begin position="112"/>
        <end position="130"/>
    </location>
</feature>
<dbReference type="RefSeq" id="WP_165401247.1">
    <property type="nucleotide sequence ID" value="NZ_SGWQ01000002.1"/>
</dbReference>
<proteinExistence type="predicted"/>
<evidence type="ECO:0000256" key="1">
    <source>
        <dbReference type="SAM" id="Phobius"/>
    </source>
</evidence>
<protein>
    <submittedName>
        <fullName evidence="2">Uncharacterized protein</fullName>
    </submittedName>
</protein>
<dbReference type="Proteomes" id="UP000294257">
    <property type="component" value="Unassembled WGS sequence"/>
</dbReference>
<keyword evidence="1" id="KW-0472">Membrane</keyword>
<keyword evidence="3" id="KW-1185">Reference proteome</keyword>
<comment type="caution">
    <text evidence="2">The sequence shown here is derived from an EMBL/GenBank/DDBJ whole genome shotgun (WGS) entry which is preliminary data.</text>
</comment>
<name>A0A4Q7L3L1_9PSEU</name>
<keyword evidence="1" id="KW-1133">Transmembrane helix</keyword>
<sequence length="146" mass="15211">MDAVSAAMAVEACAIHLFVPLERTSSSEENRFLFVALVAGVVVLAAVTLVALPGAGRRPGWATWLGFIAVAADPHRRAVDGRLGRLQRARRAGTDGAAHAGIRCRLRRLGGLLARMIEVVAVALVLAAASGELRRAGGQRARGGTP</sequence>
<evidence type="ECO:0000313" key="2">
    <source>
        <dbReference type="EMBL" id="RZS43330.1"/>
    </source>
</evidence>
<gene>
    <name evidence="2" type="ORF">EV193_102309</name>
</gene>
<dbReference type="AlphaFoldDB" id="A0A4Q7L3L1"/>
<evidence type="ECO:0000313" key="3">
    <source>
        <dbReference type="Proteomes" id="UP000294257"/>
    </source>
</evidence>
<keyword evidence="1" id="KW-0812">Transmembrane</keyword>